<dbReference type="SUPFAM" id="SSF51445">
    <property type="entry name" value="(Trans)glycosidases"/>
    <property type="match status" value="1"/>
</dbReference>
<feature type="domain" description="Secretion system C-terminal sorting" evidence="1">
    <location>
        <begin position="779"/>
        <end position="848"/>
    </location>
</feature>
<dbReference type="AlphaFoldDB" id="A0A316TMS6"/>
<dbReference type="Pfam" id="PF18962">
    <property type="entry name" value="Por_Secre_tail"/>
    <property type="match status" value="1"/>
</dbReference>
<protein>
    <recommendedName>
        <fullName evidence="1">Secretion system C-terminal sorting domain-containing protein</fullName>
    </recommendedName>
</protein>
<gene>
    <name evidence="2" type="ORF">DDZ15_12060</name>
</gene>
<evidence type="ECO:0000313" key="3">
    <source>
        <dbReference type="Proteomes" id="UP000245533"/>
    </source>
</evidence>
<dbReference type="Gene3D" id="3.20.20.80">
    <property type="entry name" value="Glycosidases"/>
    <property type="match status" value="1"/>
</dbReference>
<comment type="caution">
    <text evidence="2">The sequence shown here is derived from an EMBL/GenBank/DDBJ whole genome shotgun (WGS) entry which is preliminary data.</text>
</comment>
<dbReference type="NCBIfam" id="TIGR04183">
    <property type="entry name" value="Por_Secre_tail"/>
    <property type="match status" value="1"/>
</dbReference>
<dbReference type="Gene3D" id="2.60.40.3440">
    <property type="match status" value="1"/>
</dbReference>
<dbReference type="RefSeq" id="WP_109647355.1">
    <property type="nucleotide sequence ID" value="NZ_QGGB01000008.1"/>
</dbReference>
<keyword evidence="3" id="KW-1185">Reference proteome</keyword>
<dbReference type="OrthoDB" id="1110367at2"/>
<name>A0A316TMS6_9BACT</name>
<accession>A0A316TMS6</accession>
<organism evidence="2 3">
    <name type="scientific">Rhodohalobacter mucosus</name>
    <dbReference type="NCBI Taxonomy" id="2079485"/>
    <lineage>
        <taxon>Bacteria</taxon>
        <taxon>Pseudomonadati</taxon>
        <taxon>Balneolota</taxon>
        <taxon>Balneolia</taxon>
        <taxon>Balneolales</taxon>
        <taxon>Balneolaceae</taxon>
        <taxon>Rhodohalobacter</taxon>
    </lineage>
</organism>
<reference evidence="2 3" key="1">
    <citation type="submission" date="2018-05" db="EMBL/GenBank/DDBJ databases">
        <title>Rhodohalobacter halophilus gen. nov., sp. nov., a moderately halophilic member of the family Balneolaceae.</title>
        <authorList>
            <person name="Liu Z.-W."/>
        </authorList>
    </citation>
    <scope>NUCLEOTIDE SEQUENCE [LARGE SCALE GENOMIC DNA]</scope>
    <source>
        <strain evidence="2 3">8A47</strain>
    </source>
</reference>
<dbReference type="Proteomes" id="UP000245533">
    <property type="component" value="Unassembled WGS sequence"/>
</dbReference>
<dbReference type="InterPro" id="IPR017853">
    <property type="entry name" value="GH"/>
</dbReference>
<sequence>MIIHEPYRHWLFVFLITVCSVVEGAAQSAGDHPFPFSTDSTHITVWNGENYTPLFIKGINLGIAVPGTFAGSLAASADDYRRWFHMMREAGFNSIRIYTLHYPRFYRELRRYNLENPQYPLFLFQGIWLEEQIEGYDEDLFFLTETFEQETRENIRAIHGDITIAPRLGKAHGVFDADVSPWVIGYIAGREIHPPEVLHTNQTRPGITSYEGEYLSISNTQASEAWITARLDHLLSFEMENYGTQRPVSASSWPTLDPLEHPFEENLYEVSASIDVSGIDYSNADAGFFVSYHAYPYYPNYISRHPEYTSYFDHLGQNSYLGYLTKLKEHYPEFPLILAEFGGSSSWGVAQYAQNGIHHGGYPETEQGENNIRMLMNIHQAGAGGGMQFSWMDEWFKQTWITNPFDFDINRRVLWHNVTAAEQNFGLIGFRTPEREMQQWEAFGEQEPITALHADAGYAYFKMQLDLQQHIAEDDTVWISIDSYDSNLGESILPSGDIVADRAEFALMITNYSAKLFVTEAYDLFGIWHGTSAPEQLYRSVPTDGAPWKLVRWKNNVKDQETQDIGNLGVNRLGTPPKSTDAVFLYEDRIVVRLPWSLLQFTDPSRLEAMHDDRTVPGIQTQISDGIKAVIFYNGFAGTATTRFNWQPWNLPDDTEEYKKDSYYVIKERLRSLPGNPIAVTDSYRVGVEGINRIGGDEGVLLNDLSPDGSPMEAILVQPPQHGLIQIGADGSFSYAPEAGFTGDDAFLYRVRAGSHVSEPVHVHLNVEGTPVGDGFVSLYPNPSNNQFTIRASSVIDRIEFFTITGQKLYEVNVNSTQASISLPSAPSGVYFARVYSGRDTQLKKFMIVK</sequence>
<evidence type="ECO:0000259" key="1">
    <source>
        <dbReference type="Pfam" id="PF18962"/>
    </source>
</evidence>
<proteinExistence type="predicted"/>
<dbReference type="Pfam" id="PF17963">
    <property type="entry name" value="Big_9"/>
    <property type="match status" value="1"/>
</dbReference>
<dbReference type="InterPro" id="IPR026444">
    <property type="entry name" value="Secre_tail"/>
</dbReference>
<dbReference type="EMBL" id="QGGB01000008">
    <property type="protein sequence ID" value="PWN05913.1"/>
    <property type="molecule type" value="Genomic_DNA"/>
</dbReference>
<evidence type="ECO:0000313" key="2">
    <source>
        <dbReference type="EMBL" id="PWN05913.1"/>
    </source>
</evidence>